<dbReference type="InterPro" id="IPR013783">
    <property type="entry name" value="Ig-like_fold"/>
</dbReference>
<accession>A0A6G9RMG6</accession>
<name>A0A6G9RMG6_9ENTR</name>
<feature type="domain" description="Bacterial Ig-like" evidence="2">
    <location>
        <begin position="2490"/>
        <end position="2568"/>
    </location>
</feature>
<feature type="domain" description="Bacterial Ig-like" evidence="2">
    <location>
        <begin position="3109"/>
        <end position="3198"/>
    </location>
</feature>
<dbReference type="KEGG" id="kgn:GY169_15440"/>
<feature type="domain" description="Bacterial Ig-like" evidence="2">
    <location>
        <begin position="2387"/>
        <end position="2465"/>
    </location>
</feature>
<dbReference type="NCBIfam" id="TIGR03661">
    <property type="entry name" value="T1SS_VCA0849"/>
    <property type="match status" value="1"/>
</dbReference>
<feature type="domain" description="Bacterial Ig-like" evidence="2">
    <location>
        <begin position="824"/>
        <end position="902"/>
    </location>
</feature>
<feature type="domain" description="Bacterial Ig-like" evidence="2">
    <location>
        <begin position="2693"/>
        <end position="2777"/>
    </location>
</feature>
<evidence type="ECO:0000313" key="5">
    <source>
        <dbReference type="Proteomes" id="UP000503580"/>
    </source>
</evidence>
<dbReference type="InterPro" id="IPR048051">
    <property type="entry name" value="BapA-like_prefix-like"/>
</dbReference>
<feature type="domain" description="Bacterial Ig-like" evidence="2">
    <location>
        <begin position="3952"/>
        <end position="4028"/>
    </location>
</feature>
<feature type="domain" description="Bacterial Ig-like" evidence="2">
    <location>
        <begin position="4046"/>
        <end position="4131"/>
    </location>
</feature>
<feature type="domain" description="Bacterial Ig-like" evidence="2">
    <location>
        <begin position="3532"/>
        <end position="3611"/>
    </location>
</feature>
<dbReference type="InterPro" id="IPR010221">
    <property type="entry name" value="VCBS_dom"/>
</dbReference>
<dbReference type="InterPro" id="IPR055014">
    <property type="entry name" value="BapA_Bap-like_C"/>
</dbReference>
<dbReference type="NCBIfam" id="TIGR01965">
    <property type="entry name" value="VCBS_repeat"/>
    <property type="match status" value="1"/>
</dbReference>
<dbReference type="Pfam" id="PF19077">
    <property type="entry name" value="Big_13"/>
    <property type="match status" value="38"/>
</dbReference>
<feature type="domain" description="Bacterial Ig-like" evidence="2">
    <location>
        <begin position="926"/>
        <end position="1009"/>
    </location>
</feature>
<feature type="domain" description="Bacterial Ig-like" evidence="2">
    <location>
        <begin position="2177"/>
        <end position="2257"/>
    </location>
</feature>
<feature type="domain" description="Bacterial Ig-like" evidence="2">
    <location>
        <begin position="2802"/>
        <end position="2883"/>
    </location>
</feature>
<dbReference type="Gene3D" id="3.30.420.430">
    <property type="match status" value="10"/>
</dbReference>
<feature type="domain" description="Bacterial Ig-like" evidence="2">
    <location>
        <begin position="1637"/>
        <end position="1733"/>
    </location>
</feature>
<feature type="domain" description="Bacterial Ig-like" evidence="2">
    <location>
        <begin position="3006"/>
        <end position="3090"/>
    </location>
</feature>
<gene>
    <name evidence="4" type="ORF">GY169_15440</name>
</gene>
<evidence type="ECO:0000259" key="2">
    <source>
        <dbReference type="Pfam" id="PF19077"/>
    </source>
</evidence>
<dbReference type="NCBIfam" id="NF033677">
    <property type="entry name" value="biofilm_BapA_N"/>
    <property type="match status" value="1"/>
</dbReference>
<feature type="domain" description="Bacterial Ig-like" evidence="2">
    <location>
        <begin position="3637"/>
        <end position="3722"/>
    </location>
</feature>
<feature type="domain" description="Bacterial Ig-like" evidence="2">
    <location>
        <begin position="192"/>
        <end position="286"/>
    </location>
</feature>
<evidence type="ECO:0000256" key="1">
    <source>
        <dbReference type="SAM" id="MobiDB-lite"/>
    </source>
</evidence>
<dbReference type="NCBIfam" id="NF045619">
    <property type="entry name" value="adhes_GNV_Cterm"/>
    <property type="match status" value="1"/>
</dbReference>
<feature type="domain" description="Bacterial Ig-like" evidence="2">
    <location>
        <begin position="721"/>
        <end position="803"/>
    </location>
</feature>
<keyword evidence="5" id="KW-1185">Reference proteome</keyword>
<dbReference type="Pfam" id="PF22783">
    <property type="entry name" value="BapA_N"/>
    <property type="match status" value="1"/>
</dbReference>
<evidence type="ECO:0000313" key="4">
    <source>
        <dbReference type="EMBL" id="QIR28110.1"/>
    </source>
</evidence>
<feature type="domain" description="Bacterial Ig-like" evidence="2">
    <location>
        <begin position="3217"/>
        <end position="3304"/>
    </location>
</feature>
<feature type="domain" description="Bacterial Ig-like" evidence="2">
    <location>
        <begin position="1029"/>
        <end position="1113"/>
    </location>
</feature>
<feature type="domain" description="Bacterial Ig-like" evidence="2">
    <location>
        <begin position="2907"/>
        <end position="2976"/>
    </location>
</feature>
<feature type="domain" description="Bacterial Ig-like" evidence="2">
    <location>
        <begin position="414"/>
        <end position="495"/>
    </location>
</feature>
<dbReference type="InterPro" id="IPR044016">
    <property type="entry name" value="Big_13"/>
</dbReference>
<evidence type="ECO:0000259" key="3">
    <source>
        <dbReference type="Pfam" id="PF22783"/>
    </source>
</evidence>
<feature type="domain" description="Bacterial Ig-like" evidence="2">
    <location>
        <begin position="504"/>
        <end position="595"/>
    </location>
</feature>
<feature type="domain" description="Bacterial Ig-like" evidence="2">
    <location>
        <begin position="2073"/>
        <end position="2154"/>
    </location>
</feature>
<feature type="domain" description="Bacterial Ig-like" evidence="2">
    <location>
        <begin position="2587"/>
        <end position="2672"/>
    </location>
</feature>
<dbReference type="Proteomes" id="UP000503580">
    <property type="component" value="Chromosome"/>
</dbReference>
<feature type="domain" description="Bacterial Ig-like" evidence="2">
    <location>
        <begin position="1554"/>
        <end position="1633"/>
    </location>
</feature>
<feature type="domain" description="Bacterial Ig-like" evidence="2">
    <location>
        <begin position="3426"/>
        <end position="3512"/>
    </location>
</feature>
<dbReference type="InterPro" id="IPR019960">
    <property type="entry name" value="T1SS_VCA0849"/>
</dbReference>
<dbReference type="RefSeq" id="WP_167576270.1">
    <property type="nucleotide sequence ID" value="NZ_CP050321.1"/>
</dbReference>
<feature type="domain" description="Bacterial Ig-like" evidence="2">
    <location>
        <begin position="3746"/>
        <end position="3824"/>
    </location>
</feature>
<feature type="domain" description="Bacterial Ig-like" evidence="2">
    <location>
        <begin position="616"/>
        <end position="699"/>
    </location>
</feature>
<protein>
    <submittedName>
        <fullName evidence="4">BapA prefix-like domain-containing protein</fullName>
    </submittedName>
</protein>
<feature type="domain" description="Bacterial Ig-like" evidence="2">
    <location>
        <begin position="1967"/>
        <end position="2047"/>
    </location>
</feature>
<feature type="domain" description="Bacterial Ig-like" evidence="2">
    <location>
        <begin position="1136"/>
        <end position="1217"/>
    </location>
</feature>
<feature type="domain" description="Bacterial Ig-like" evidence="2">
    <location>
        <begin position="3309"/>
        <end position="3405"/>
    </location>
</feature>
<proteinExistence type="predicted"/>
<organism evidence="4 5">
    <name type="scientific">Kluyvera genomosp. 3</name>
    <dbReference type="NCBI Taxonomy" id="2774055"/>
    <lineage>
        <taxon>Bacteria</taxon>
        <taxon>Pseudomonadati</taxon>
        <taxon>Pseudomonadota</taxon>
        <taxon>Gammaproteobacteria</taxon>
        <taxon>Enterobacterales</taxon>
        <taxon>Enterobacteriaceae</taxon>
        <taxon>Kluyvera</taxon>
    </lineage>
</organism>
<feature type="domain" description="Bacterial Ig-like" evidence="2">
    <location>
        <begin position="1339"/>
        <end position="1425"/>
    </location>
</feature>
<feature type="domain" description="Bacterial Ig-like" evidence="2">
    <location>
        <begin position="1855"/>
        <end position="1943"/>
    </location>
</feature>
<feature type="domain" description="Bacterial Ig-like" evidence="2">
    <location>
        <begin position="1445"/>
        <end position="1529"/>
    </location>
</feature>
<dbReference type="NCBIfam" id="NF033510">
    <property type="entry name" value="Ca_tandemer"/>
    <property type="match status" value="35"/>
</dbReference>
<feature type="domain" description="Bacterial Ig-like" evidence="2">
    <location>
        <begin position="3838"/>
        <end position="3928"/>
    </location>
</feature>
<dbReference type="EMBL" id="CP050321">
    <property type="protein sequence ID" value="QIR28110.1"/>
    <property type="molecule type" value="Genomic_DNA"/>
</dbReference>
<reference evidence="4 5" key="1">
    <citation type="submission" date="2020-02" db="EMBL/GenBank/DDBJ databases">
        <title>Whole genome PO2S7.</title>
        <authorList>
            <person name="Singha K.M."/>
        </authorList>
    </citation>
    <scope>NUCLEOTIDE SEQUENCE [LARGE SCALE GENOMIC DNA]</scope>
    <source>
        <strain evidence="4 5">PO2S7</strain>
    </source>
</reference>
<feature type="domain" description="Biofilm-associated protein BapA-like prefix-like" evidence="3">
    <location>
        <begin position="1"/>
        <end position="120"/>
    </location>
</feature>
<feature type="domain" description="Bacterial Ig-like" evidence="2">
    <location>
        <begin position="2283"/>
        <end position="2360"/>
    </location>
</feature>
<feature type="domain" description="Bacterial Ig-like" evidence="2">
    <location>
        <begin position="1243"/>
        <end position="1319"/>
    </location>
</feature>
<dbReference type="Gene3D" id="2.60.40.10">
    <property type="entry name" value="Immunoglobulins"/>
    <property type="match status" value="27"/>
</dbReference>
<feature type="domain" description="Bacterial Ig-like" evidence="2">
    <location>
        <begin position="306"/>
        <end position="390"/>
    </location>
</feature>
<feature type="region of interest" description="Disordered" evidence="1">
    <location>
        <begin position="138"/>
        <end position="185"/>
    </location>
</feature>
<feature type="domain" description="Bacterial Ig-like" evidence="2">
    <location>
        <begin position="1754"/>
        <end position="1842"/>
    </location>
</feature>
<sequence>MANISIIARSGATTSTVSGETVSLISPSIVKINISPRDVAGLERSGNDLVISLRNGEKITIENYFVLDTEGHRSELVLEDQNGALWWVEEPTDGLHFAPLADIDALLITQSSTEGAMPWILGALGIGAGMAAAAASIGSSGNHHHNADDDPADNQNGGPEGSKDNDPDDNTLPGIPTLPTENNQTQVDNVTELTITDNVEQYTGTIAKGGFTNDNTPTLSGKALANSTVTIYDGETRLGSVTADAKGLWSFTPAALDDGVHSFTTTVSKGDISSGKSGAYVVTIDTHAPGEVTLFIATDNQTPVLGTISANETTNDNTPVISGKAEPGSTVNIYDFGKLVGSAQADVHGNWGLELSTVLGEGKHSLSANATDLAGNIGPSTAPLVFDVDTEKPVTMGAFTVSDDTGGTVVTLPEKGTTTDTTPTFSGAAGSVEDGTTVSVYQGTTLLGTATVAPDGSWHFTPDAPLPAGNYSFHTVVTDAAGNNSGDSPSFNLTIAPPASSVTVTSVDDDVNPGTGALANGASTNDTTPAFTGTGPASGTITVYINGIDSGTVTADAQGIWHFTPPALADDHYRFTFSSDGGATLSEPFVLTVDTQAPDGVSDLTIVDDLNPGIGQLHSGDSTNDGTPVISGSAEPGSTVSIYDGGKLIGTALVGADGQWGFTPAPALSEGTHAISTVVTDAAGNASAASPDFVLVVDTTAPASVTDLLVTDNQAPVVGTVTAGEVTNDATPVISGKADPGSDIIIYDKGIEIAHTVADASGQWGLELTTPLSDGLHGLIVIAVDAAGNASQPTAELVFSVDTSAPLAAMNITVTDDMGPVQGKLTSGSTTDDTSPTFSGRAEPDSTVSVYDGANLLGLVSVDSSGSWSFTPDTPLSSGLHQFTTVVTDAAGNASPPSSAFDLMIKPVADPISGLVVTDNVDPVQGTLANGALTNDMTPTFSGNAATNSTIAVYDNGVLLASVNADGDGKWSFTPSPALGEGEHNVTFTVDSGSGPSAPSLPFVLTVDTTVPEPVTNLVIVDDKAPVIGQLTSGSVTNDSTPIISGQAEPGATVTLYDGTRVLGSVSVGSDGQWGFIPSTPLSEGVHTITATVTDAAGNVSAPSPEFVLGVDTVAPGPVTLFIATDNQMPNVGTIVSGEATNDNTPILSGKADPGVQVIVYDGGREIARVTADLNGNWGVELATPLTDGPHSLSAVAVDAAGNTGQPTAAVEIIVDTLAPNPVAGMTVMDNVGVQQGPLVSGGQTDDTQPTFSGTAEAGTTVSIYNNGILLGTAPVDSNNIWTFTPDAPLSGGLHNITTQVTDAAGNFSTVTPPFAITVVPTVVAIDGVIASDNVLPHTGLIANGGSTNDSQAIFSGTLSAAATGTIRVYDQGQLVGTVTLHGQTAWSWSPTSALDDGMHSMTFVLVVNNVESAPSQPYVIYVDTVAPDPVGDLSIVDDASPGIGQLQSGGATNDPTPIISGTAEPGTTVTIKDNGNIIGIVTVGADGQWGFIPAIALGEGAHAITTIVSDAAGNVSVESPPFNLEVDTGIPAEIMNLVVYDDREPGIGALKDGDRTNDNTPTLTGKAENNATVTIYDGNTVLGSVQANSTGDWSFTPTLPLDDGSHSLSAIVTDAAGNNSIKSPAFNLTIDTTPPVPVTGIEIVADSGVVALGGSTNDTTLTVRGKSEPLSFVTVYDTNGTIALGTVQADQNGDWSLAISPLAEGPHNLTAKASDAMGNVSAASQPAVVVIDLTPPATITAITVTDNRLPTLGTVGANGITNDTLPTFSGRAEPNSIVNIYNTDANGTMLIATVKTGADGHWEVTPTTALSDKYYSLTATATDEAGNVSLVSPPTSFTVDTTAPSAMSGLILQNDGVTLADGAKINNASPTLSGVGEEGATIVVYDTDGTTVLGTTVAGAGGAWSIHLPILAEGPHSITAKAIDVAGNSSLSSTPVTVSIDTVPPAKISGIIVTDTHGVVTSGMDINDTIPIFSGKADPNTIIKIYNGTTLIATGQADGNGDWHFPPNVPPTTSLKDGNYSLTATATDDAGNVSQPSPSFVFTVDTIAPDLTTALVVTDNVAPVIGNVPNGGSTNDTTPTFSGKVEPGAKVELYSGTAPNLALLITTTAGDDGSWSYTPAPLEQGDYHITVTVTDAAGNSSTTAVDFVIEVDTTAPTNAPTFTVINDLLTAVVLNGQSINDATPTLNGFAEPGSTVTIYNGKAVLGVAQASKTDGSWTFTPTSALNDGDYHLTATATDAAGNIGPASPIFDLTIDTHAPDVVTNMTVIDDILPVKGPLTSGDSTNDKNPTFSGNAEAQSTVIIYNNGTTELGRVTADIHGVWAFTPTFVDGDYRITTVVVDKAGNASTASSPFELTVDTSKPAKVTDLAVSDNTQSVAVNVSYGSSTSDSTPVISGTAEADSKVLLFDNGKWVATVTADHVNGNWSYPLTTPLTEGTHSYTTIVEDAAGNQSDVSDPFVFIVDTIAPAAPGAIIATDNNPLPESAIPASGLTNDKTPTLSGVVEGNALVTIYRDGAPIDSVRAGTDGKWSYTSGDLADAQYIFKVTATDAAGNVSGFSPELVLNIDTKAPPVMGTVTVTEDLVVGSGTILAEGYTKDTTPTFSGTAEKGSTVIIYDNKQQIGTTTASTIDGSWSFTPSSSIGQGPHSIITTATDAAGNQSADSPEFVFTVDSVAPDPVTNLTISDSVTGGIVGDLKSGDLTNDNMPTLSGKAEVGSTVTFYNDTTYLGEVTVTDPNGNWSFTTGKLNDGIVSLTTTVTDKAGNVSEPSPAVVLHIDATAPDKPVPITATDNVAWYQGTIGSLTNDATPTLSGVVEAFSKVTIYQGTGGATPTAVATVNADAEGRWSYTPTLADNTYTFNITATDAAGNTSSHSADLVFEVDTIAPTAVIALLVTDGLGIPLGALADNNRPTFTSLAVSGEPNATVNIYDNGVLIGSASVNGLGAWSFTPVAPLADGDHKFTAKVVDAAGNEGGISVAVDLKINTATLSGGISELVVTDDHDPVQGTIANGGYTNDPTPTFSGKAQAGTVINFYDNNILNFIGSTTVNGDGTWSFTPTGLSDDSHLIITTVTNGINTTPPNSLFQFTVDTVAPGDVTSLVVTDDVLPGTGSIDDGGSTNDTKPTFSGSVVLASQEIGSTVILLEGTTEIGRATLDLSGLWSITPTKDLAEGSHNFTIKVVDQAGNPSSGVDFSLTVDTAPPAVVKNITLSDDKDPVQGTIAPNGYTNDATPTLTGGVGSAEAGARVSVYDGSVFLGSVVANADGSWSFTTPTLLNGSHSLTVTATDAAGNVSTATTPILFNVDTIAPLPILTLSVSNDVGTTALLTGSTTKDSTPVISGRAEAGTTINVYSGSTFIGTATAGSDGTWRVSPSSLPDATYTFTATATDAAGNVSPASPPFVLTIDTLAPKAPLAFTVTDNIAPVIGDVTNGNTINDPRPVLTGAVGSVEANALVTIYNGNTVIATTRALADGSWSYASLTGWSNAAYALSVTATDAAGNESVKSPVFNLTIDTVAPAAPGSITVYDDYGTIVGNVTNGGVTDDTKPALSGTAELGSTVKIYDNGILVDSVIASGPGGAWSYQIVNPLLPGPHSFTVTATDAAGNVSLSSPIFAMNVITAVPAAIANYTVTDDVAPGVGTLSSGASTNDKLPTISGIGATPNTTVIVFDGGIEIGRTTVNGLGIWSLTPGKALDDGSHSLTLKVADAAGNTSPATAPFILNVDTGTPQPGALPLVNDDVGSVRGDLVSGALSDDNMPTLRGTVEPGTWVNVYDGSKLLATVPADNTGAWSYTPAALSDGEHRFSTTVSDAAGNVSVSSPVFILNIDATAPSIATNITITDDVSPVTGLLSKEGFTNDNTPTLNGTAEANAFVTIYNGANALGIVQADGNGLWNFTPSALADDTYTFSTTVSDAAGNVSGRSPDFKLTIDTKAPAAIGTLTVTHTVDPVSGTLNTNDSRPIISGTAEKNTTITVYDGGKVLGSTTADGNGVWSFQPSAVLADGDHAFTATATDAAGNIGGTSPTFNLKVDTVAPGVITGLTVYDDIAPDIGNLTSGSITNDTKPSFSGIAEANSKVNIYDGATLVTTVTAGPNGQWTWTPTTALTTGSHNFTFNAVDAAGNIGVKTPPFVLNIDPTIGTQILNAVNDEAGLTLTTSIQQVTATPSSASQSLNVLKLGAGDLLSLNVIQSSQLPTFHVDEGASRALTLQGSAVGVTLLSTFDLYIYKSNGDGTYSMYQRVDNFLQVLLLSGTSGTAKLNLPAGDYALLLQADDGLSLLTSSQLKVTSDVTTGVFVDTAGATTTGNVITGVGGGGVDSAPNGTVVSGASAASSSGLSAVAASGSTSIVGTYGTLTINAQGGYTYTLKAGVSPSSVTGPDVFTYQLKAPNGSTSNATLTIDLNLPNLHANPDRVTMEVDPTPADVTTKEVSNSSVIVANVGLGAVLDVGVSLSGQLQIDVPTNATRTFTLNGSVIGVALLSTFDLYIYKLNPTTGRYEQSKVYDDWIKVTLLGGATSESITLAAGHYVFLLKADTGVAVGSIATLATSNDVTHTYQAAVESVSGNVISGANGGSGGADVAPAGTVVSYVNGQAIAATGNTTIVGNYGNLVINAQGGYTYTLRTGQPASGLGQESFTYVIRNGASVSTSTLTISLPAVGTTVAAQSLMTTMALVADESVVQESTALQTSARAATLLATTEADTAQGATLQVDNADALTHATLSLAFSTLPTPNGQAVYQILDAQGNLLTTGTLNADASTLTANINLNNTTLHDGHYSVVLLDTAGNTLNSEFSTILTSVAVTPEAAAAGVTAEGQIAEIASGALWASITLSNESGQQISEVAGSTQSQTLEGVYGTLTLHADGSYSYTLREGVSVADLSQREQFDYTLKAPDGTLSHGSLTIDLHPHVEGSDKNDAATSSAYDDTYTLGGGGDTVIFNLLDSHDATGGNGHNNHWTDFSVSDGDHIDISKLLTDWSGKSEDLGQYLSIEHTASGDTVVSIDRDGAGTQYQSTQLITLEGVQPTLEELLHQDSSASHG</sequence>